<evidence type="ECO:0000256" key="14">
    <source>
        <dbReference type="ARBA" id="ARBA00023002"/>
    </source>
</evidence>
<dbReference type="InterPro" id="IPR050346">
    <property type="entry name" value="FMO-like"/>
</dbReference>
<comment type="catalytic activity">
    <reaction evidence="22">
        <text>heptan-2-one + NADPH + O2 + H(+) = pentyl acetate + NADP(+) + H2O</text>
        <dbReference type="Rhea" id="RHEA:54836"/>
        <dbReference type="ChEBI" id="CHEBI:5672"/>
        <dbReference type="ChEBI" id="CHEBI:15377"/>
        <dbReference type="ChEBI" id="CHEBI:15378"/>
        <dbReference type="ChEBI" id="CHEBI:15379"/>
        <dbReference type="ChEBI" id="CHEBI:57783"/>
        <dbReference type="ChEBI" id="CHEBI:58349"/>
        <dbReference type="ChEBI" id="CHEBI:87362"/>
    </reaction>
    <physiologicalReaction direction="left-to-right" evidence="22">
        <dbReference type="Rhea" id="RHEA:54837"/>
    </physiologicalReaction>
</comment>
<feature type="transmembrane region" description="Helical" evidence="34">
    <location>
        <begin position="585"/>
        <end position="603"/>
    </location>
</feature>
<dbReference type="Bgee" id="ENSXETG00000017362">
    <property type="expression patterns" value="Expressed in liver and 6 other cell types or tissues"/>
</dbReference>
<evidence type="ECO:0000256" key="15">
    <source>
        <dbReference type="ARBA" id="ARBA00023033"/>
    </source>
</evidence>
<evidence type="ECO:0000256" key="10">
    <source>
        <dbReference type="ARBA" id="ARBA00022827"/>
    </source>
</evidence>
<comment type="catalytic activity">
    <reaction evidence="24">
        <text>NADPH + O2 + H(+) = H2O2 + NADP(+)</text>
        <dbReference type="Rhea" id="RHEA:11260"/>
        <dbReference type="ChEBI" id="CHEBI:15378"/>
        <dbReference type="ChEBI" id="CHEBI:15379"/>
        <dbReference type="ChEBI" id="CHEBI:16240"/>
        <dbReference type="ChEBI" id="CHEBI:57783"/>
        <dbReference type="ChEBI" id="CHEBI:58349"/>
        <dbReference type="EC" id="1.6.3.1"/>
    </reaction>
    <physiologicalReaction direction="left-to-right" evidence="24">
        <dbReference type="Rhea" id="RHEA:11261"/>
    </physiologicalReaction>
</comment>
<dbReference type="InterPro" id="IPR036188">
    <property type="entry name" value="FAD/NAD-bd_sf"/>
</dbReference>
<comment type="function">
    <text evidence="19">Broad spectrum monooxygenase that catalyzes the oxygenation of a wide variety of nitrogen- and sulfur-containing compounds including xenobiotics. Catalyzes the S-oxygenation of hypotaurine to produce taurine, an organic osmolyte involved in cell volume regulation as well as a variety of cytoprotective and developmental processes. In vitro, catalyzes the N-oxygenation of trimethylamine (TMA) to produce trimethylamine N-oxide (TMAO) and could therefore participate to the detoxification of this compound that is generated by the action of gut microbiota from dietary precursors such as choline, choline containing compounds, betaine or L-carnitine.</text>
</comment>
<evidence type="ECO:0000256" key="17">
    <source>
        <dbReference type="ARBA" id="ARBA00023136"/>
    </source>
</evidence>
<comment type="catalytic activity">
    <reaction evidence="29">
        <text>(2E)-geranial + NADPH + O2 + H(+) = (1E)-2,6-dimethylhepta-1,5-dien-1-yl formate + NADP(+) + H2O</text>
        <dbReference type="Rhea" id="RHEA:54860"/>
        <dbReference type="ChEBI" id="CHEBI:15377"/>
        <dbReference type="ChEBI" id="CHEBI:15378"/>
        <dbReference type="ChEBI" id="CHEBI:15379"/>
        <dbReference type="ChEBI" id="CHEBI:16980"/>
        <dbReference type="ChEBI" id="CHEBI:57783"/>
        <dbReference type="ChEBI" id="CHEBI:58349"/>
        <dbReference type="ChEBI" id="CHEBI:138375"/>
    </reaction>
    <physiologicalReaction direction="left-to-right" evidence="29">
        <dbReference type="Rhea" id="RHEA:54861"/>
    </physiologicalReaction>
</comment>
<evidence type="ECO:0000313" key="35">
    <source>
        <dbReference type="Ensembl" id="ENSXETP00000110663"/>
    </source>
</evidence>
<proteinExistence type="inferred from homology"/>
<evidence type="ECO:0000256" key="18">
    <source>
        <dbReference type="ARBA" id="ARBA00045722"/>
    </source>
</evidence>
<evidence type="ECO:0000256" key="31">
    <source>
        <dbReference type="ARBA" id="ARBA00049443"/>
    </source>
</evidence>
<comment type="catalytic activity">
    <reaction evidence="32">
        <text>octan-3-one + NADPH + O2 + H(+) = pentyl propanoate + NADP(+) + H2O</text>
        <dbReference type="Rhea" id="RHEA:54840"/>
        <dbReference type="ChEBI" id="CHEBI:15377"/>
        <dbReference type="ChEBI" id="CHEBI:15378"/>
        <dbReference type="ChEBI" id="CHEBI:15379"/>
        <dbReference type="ChEBI" id="CHEBI:57783"/>
        <dbReference type="ChEBI" id="CHEBI:58349"/>
        <dbReference type="ChEBI" id="CHEBI:80946"/>
        <dbReference type="ChEBI" id="CHEBI:87373"/>
    </reaction>
    <physiologicalReaction direction="left-to-right" evidence="32">
        <dbReference type="Rhea" id="RHEA:54841"/>
    </physiologicalReaction>
</comment>
<keyword evidence="7 33" id="KW-0285">Flavoprotein</keyword>
<evidence type="ECO:0000256" key="5">
    <source>
        <dbReference type="ARBA" id="ARBA00022481"/>
    </source>
</evidence>
<evidence type="ECO:0000256" key="32">
    <source>
        <dbReference type="ARBA" id="ARBA00049475"/>
    </source>
</evidence>
<keyword evidence="10 33" id="KW-0274">FAD</keyword>
<evidence type="ECO:0000256" key="4">
    <source>
        <dbReference type="ARBA" id="ARBA00009183"/>
    </source>
</evidence>
<comment type="catalytic activity">
    <reaction evidence="30">
        <text>heptan-4-one + NADPH + O2 + H(+) = propyl butanoate + NADP(+) + H2O</text>
        <dbReference type="Rhea" id="RHEA:54852"/>
        <dbReference type="ChEBI" id="CHEBI:15377"/>
        <dbReference type="ChEBI" id="CHEBI:15378"/>
        <dbReference type="ChEBI" id="CHEBI:15379"/>
        <dbReference type="ChEBI" id="CHEBI:57783"/>
        <dbReference type="ChEBI" id="CHEBI:58349"/>
        <dbReference type="ChEBI" id="CHEBI:89484"/>
        <dbReference type="ChEBI" id="CHEBI:89719"/>
    </reaction>
    <physiologicalReaction direction="left-to-right" evidence="30">
        <dbReference type="Rhea" id="RHEA:54853"/>
    </physiologicalReaction>
</comment>
<evidence type="ECO:0000256" key="19">
    <source>
        <dbReference type="ARBA" id="ARBA00045957"/>
    </source>
</evidence>
<reference evidence="35" key="1">
    <citation type="journal article" date="2010" name="Science">
        <title>The genome of the Western clawed frog Xenopus tropicalis.</title>
        <authorList>
            <person name="Hellsten U."/>
            <person name="Harland R.M."/>
            <person name="Gilchrist M.J."/>
            <person name="Hendrix D."/>
            <person name="Jurka J."/>
            <person name="Kapitonov V."/>
            <person name="Ovcharenko I."/>
            <person name="Putnam N.H."/>
            <person name="Shu S."/>
            <person name="Taher L."/>
            <person name="Blitz I.L."/>
            <person name="Blumberg B."/>
            <person name="Dichmann D.S."/>
            <person name="Dubchak I."/>
            <person name="Amaya E."/>
            <person name="Detter J.C."/>
            <person name="Fletcher R."/>
            <person name="Gerhard D.S."/>
            <person name="Goodstein D."/>
            <person name="Graves T."/>
            <person name="Grigoriev I.V."/>
            <person name="Grimwood J."/>
            <person name="Kawashima T."/>
            <person name="Lindquist E."/>
            <person name="Lucas S.M."/>
            <person name="Mead P.E."/>
            <person name="Mitros T."/>
            <person name="Ogino H."/>
            <person name="Ohta Y."/>
            <person name="Poliakov A.V."/>
            <person name="Pollet N."/>
            <person name="Robert J."/>
            <person name="Salamov A."/>
            <person name="Sater A.K."/>
            <person name="Schmutz J."/>
            <person name="Terry A."/>
            <person name="Vize P.D."/>
            <person name="Warren W.C."/>
            <person name="Wells D."/>
            <person name="Wills A."/>
            <person name="Wilson R.K."/>
            <person name="Zimmerman L.B."/>
            <person name="Zorn A.M."/>
            <person name="Grainger R."/>
            <person name="Grammer T."/>
            <person name="Khokha M.K."/>
            <person name="Richardson P.M."/>
            <person name="Rokhsar D.S."/>
        </authorList>
    </citation>
    <scope>NUCLEOTIDE SEQUENCE [LARGE SCALE GENOMIC DNA]</scope>
    <source>
        <strain evidence="35">Nigerian</strain>
    </source>
</reference>
<comment type="catalytic activity">
    <reaction evidence="23">
        <text>sulcatone + NADPH + O2 + H(+) = 4-methylpent-3-en-1-yl acetate + NADP(+) + H2O</text>
        <dbReference type="Rhea" id="RHEA:54864"/>
        <dbReference type="ChEBI" id="CHEBI:15377"/>
        <dbReference type="ChEBI" id="CHEBI:15378"/>
        <dbReference type="ChEBI" id="CHEBI:15379"/>
        <dbReference type="ChEBI" id="CHEBI:16310"/>
        <dbReference type="ChEBI" id="CHEBI:57783"/>
        <dbReference type="ChEBI" id="CHEBI:58349"/>
        <dbReference type="ChEBI" id="CHEBI:138373"/>
    </reaction>
    <physiologicalReaction direction="left-to-right" evidence="23">
        <dbReference type="Rhea" id="RHEA:54865"/>
    </physiologicalReaction>
</comment>
<evidence type="ECO:0000256" key="33">
    <source>
        <dbReference type="RuleBase" id="RU361177"/>
    </source>
</evidence>
<dbReference type="Ensembl" id="ENSXETT00000118426">
    <property type="protein sequence ID" value="ENSXETP00000110663"/>
    <property type="gene ID" value="ENSXETG00000017362"/>
</dbReference>
<keyword evidence="16" id="KW-0443">Lipid metabolism</keyword>
<comment type="subcellular location">
    <subcellularLocation>
        <location evidence="2">Endoplasmic reticulum membrane</location>
        <topology evidence="2">Single-pass membrane protein</topology>
    </subcellularLocation>
    <subcellularLocation>
        <location evidence="3">Microsome membrane</location>
    </subcellularLocation>
</comment>
<comment type="function">
    <text evidence="18">Acts as a Baeyer-Villiger monooxygenase on a broad range of substrates. Catalyzes the insertion of an oxygen atom into a carbon-carbon bond adjacent to a carbonyl, which converts ketones to esters. Active on diverse carbonyl compounds, whereas soft nucleophiles are mostly non- or poorly reactive. In contrast with other forms of FMO it is non- or poorly active on 'classical' substrates such as drugs, pesticides, and dietary components containing soft nucleophilic heteroatoms. Able to oxidize drug molecules bearing a carbonyl group on an aliphatic chain, such as nabumetone and pentoxifylline. Also, in the absence of substrates, shows slow but yet significant NADPH oxidase activity. Acts as a positive modulator of cholesterol biosynthesis as well as glucose homeostasis, promoting metabolic aging via pleiotropic effects.</text>
</comment>
<comment type="catalytic activity">
    <reaction evidence="26">
        <text>hypotaurine + NADPH + O2 + H(+) = taurine + NADP(+) + H2O</text>
        <dbReference type="Rhea" id="RHEA:69819"/>
        <dbReference type="ChEBI" id="CHEBI:15377"/>
        <dbReference type="ChEBI" id="CHEBI:15378"/>
        <dbReference type="ChEBI" id="CHEBI:15379"/>
        <dbReference type="ChEBI" id="CHEBI:57783"/>
        <dbReference type="ChEBI" id="CHEBI:57853"/>
        <dbReference type="ChEBI" id="CHEBI:58349"/>
        <dbReference type="ChEBI" id="CHEBI:507393"/>
        <dbReference type="EC" id="1.14.13.8"/>
    </reaction>
    <physiologicalReaction direction="left-to-right" evidence="26">
        <dbReference type="Rhea" id="RHEA:69820"/>
    </physiologicalReaction>
</comment>
<dbReference type="Xenbase" id="XB-GENE-951233">
    <property type="gene designation" value="fmo5.2"/>
</dbReference>
<accession>A0A803JRM1</accession>
<dbReference type="GO" id="GO:0005789">
    <property type="term" value="C:endoplasmic reticulum membrane"/>
    <property type="evidence" value="ECO:0007669"/>
    <property type="project" value="UniProtKB-SubCell"/>
</dbReference>
<keyword evidence="6" id="KW-0597">Phosphoprotein</keyword>
<keyword evidence="5" id="KW-0488">Methylation</keyword>
<name>A0A803JRM1_XENTR</name>
<evidence type="ECO:0000256" key="22">
    <source>
        <dbReference type="ARBA" id="ARBA00047574"/>
    </source>
</evidence>
<evidence type="ECO:0000256" key="6">
    <source>
        <dbReference type="ARBA" id="ARBA00022553"/>
    </source>
</evidence>
<dbReference type="GO" id="GO:0050660">
    <property type="term" value="F:flavin adenine dinucleotide binding"/>
    <property type="evidence" value="ECO:0007669"/>
    <property type="project" value="InterPro"/>
</dbReference>
<evidence type="ECO:0000256" key="20">
    <source>
        <dbReference type="ARBA" id="ARBA00047338"/>
    </source>
</evidence>
<evidence type="ECO:0000256" key="7">
    <source>
        <dbReference type="ARBA" id="ARBA00022630"/>
    </source>
</evidence>
<protein>
    <recommendedName>
        <fullName evidence="33">Flavin-containing monooxygenase</fullName>
        <ecNumber evidence="33">1.-.-.-</ecNumber>
    </recommendedName>
</protein>
<reference evidence="35" key="2">
    <citation type="submission" date="2021-03" db="UniProtKB">
        <authorList>
            <consortium name="Ensembl"/>
        </authorList>
    </citation>
    <scope>IDENTIFICATION</scope>
</reference>
<keyword evidence="8 34" id="KW-0812">Transmembrane</keyword>
<evidence type="ECO:0000256" key="12">
    <source>
        <dbReference type="ARBA" id="ARBA00022857"/>
    </source>
</evidence>
<evidence type="ECO:0000256" key="1">
    <source>
        <dbReference type="ARBA" id="ARBA00001974"/>
    </source>
</evidence>
<comment type="catalytic activity">
    <reaction evidence="27">
        <text>trimethylamine + NADPH + O2 = trimethylamine N-oxide + NADP(+) + H2O</text>
        <dbReference type="Rhea" id="RHEA:31979"/>
        <dbReference type="ChEBI" id="CHEBI:15377"/>
        <dbReference type="ChEBI" id="CHEBI:15379"/>
        <dbReference type="ChEBI" id="CHEBI:15724"/>
        <dbReference type="ChEBI" id="CHEBI:57783"/>
        <dbReference type="ChEBI" id="CHEBI:58349"/>
        <dbReference type="ChEBI" id="CHEBI:58389"/>
        <dbReference type="EC" id="1.14.13.148"/>
    </reaction>
    <physiologicalReaction direction="left-to-right" evidence="27">
        <dbReference type="Rhea" id="RHEA:31980"/>
    </physiologicalReaction>
</comment>
<evidence type="ECO:0000256" key="3">
    <source>
        <dbReference type="ARBA" id="ARBA00004524"/>
    </source>
</evidence>
<evidence type="ECO:0000256" key="16">
    <source>
        <dbReference type="ARBA" id="ARBA00023098"/>
    </source>
</evidence>
<sequence>MVKKICVVGAGSSGLAAIKCCLDEDLEPTCFERYHDIGGLWRFKEDLEDGRASIYKSVIINTSKEMMCFSDYPIPDDFPNYMHNSKIMDYFRMYAENFNLLKYIRFKTTVCSIKKCPDFAKSGQWEIVTECDGKQDMGIYDGVLLCSGHHTFPHLPLESFPGIKKFKGQYFHSREYKYPHLFQDKRIIVIGIGNSGGDLAVELSSVAKQVYLSTRRGAWIINRVHDEGFPLDVVLFSRFKNIIKEYMTTDMLNSWAEKRLNARFNHENFGLKPKHSDHLLYKGHLLQLQTHVLEHPSLCVGSGCVLHLAWDWYPRAQGTTVPNFHFGPQRLEAIPKSARKGAKILSQHPTINDDLPNRIISGKVIMKANVKEFTETNAIFEDGTIEKNIDVVFFATGYSFSFPFFEDSVLKTENNKIPLYKFVFPPYLEKPTVACIGLIQPLGAIMPVSEQQCRWAVRVFKGLCTLPSQQDMLADIACKKKHMECRYVTSPRHTIQVDYVDYMDELASQFGVKPNLFHFLLTDPTLAWELFFGPCTPYQYRLTGSNKWKGARNAILTQRERIIKPTKSRVLVDDDMKKPHDPVPFLLKILAVFALLAAVYFVYA</sequence>
<dbReference type="GeneTree" id="ENSGT00940000160493"/>
<evidence type="ECO:0000256" key="34">
    <source>
        <dbReference type="SAM" id="Phobius"/>
    </source>
</evidence>
<dbReference type="AlphaFoldDB" id="A0A803JRM1"/>
<dbReference type="FunFam" id="3.50.50.60:FF:000159">
    <property type="entry name" value="Dimethylaniline monooxygenase [N-oxide-forming]"/>
    <property type="match status" value="1"/>
</dbReference>
<keyword evidence="11" id="KW-0492">Microsome</keyword>
<comment type="catalytic activity">
    <reaction evidence="21">
        <text>hexan-3-one + NADPH + O2 + H(+) = propyl propanoate + NADP(+) + H2O</text>
        <dbReference type="Rhea" id="RHEA:54848"/>
        <dbReference type="ChEBI" id="CHEBI:15377"/>
        <dbReference type="ChEBI" id="CHEBI:15378"/>
        <dbReference type="ChEBI" id="CHEBI:15379"/>
        <dbReference type="ChEBI" id="CHEBI:57783"/>
        <dbReference type="ChEBI" id="CHEBI:58349"/>
        <dbReference type="ChEBI" id="CHEBI:89828"/>
        <dbReference type="ChEBI" id="CHEBI:89891"/>
    </reaction>
    <physiologicalReaction direction="left-to-right" evidence="21">
        <dbReference type="Rhea" id="RHEA:54849"/>
    </physiologicalReaction>
</comment>
<gene>
    <name evidence="35" type="primary">fmo5.2</name>
</gene>
<evidence type="ECO:0000256" key="29">
    <source>
        <dbReference type="ARBA" id="ARBA00048989"/>
    </source>
</evidence>
<dbReference type="InterPro" id="IPR020946">
    <property type="entry name" value="Flavin_mOase-like"/>
</dbReference>
<organism evidence="35">
    <name type="scientific">Xenopus tropicalis</name>
    <name type="common">Western clawed frog</name>
    <name type="synonym">Silurana tropicalis</name>
    <dbReference type="NCBI Taxonomy" id="8364"/>
    <lineage>
        <taxon>Eukaryota</taxon>
        <taxon>Metazoa</taxon>
        <taxon>Chordata</taxon>
        <taxon>Craniata</taxon>
        <taxon>Vertebrata</taxon>
        <taxon>Euteleostomi</taxon>
        <taxon>Amphibia</taxon>
        <taxon>Batrachia</taxon>
        <taxon>Anura</taxon>
        <taxon>Pipoidea</taxon>
        <taxon>Pipidae</taxon>
        <taxon>Xenopodinae</taxon>
        <taxon>Xenopus</taxon>
        <taxon>Silurana</taxon>
    </lineage>
</organism>
<dbReference type="GO" id="GO:0016174">
    <property type="term" value="F:NAD(P)H oxidase H2O2-forming activity"/>
    <property type="evidence" value="ECO:0007669"/>
    <property type="project" value="UniProtKB-EC"/>
</dbReference>
<evidence type="ECO:0000256" key="8">
    <source>
        <dbReference type="ARBA" id="ARBA00022692"/>
    </source>
</evidence>
<dbReference type="InParanoid" id="A0A803JRM1"/>
<dbReference type="PIRSF" id="PIRSF000332">
    <property type="entry name" value="FMO"/>
    <property type="match status" value="1"/>
</dbReference>
<evidence type="ECO:0000256" key="25">
    <source>
        <dbReference type="ARBA" id="ARBA00047977"/>
    </source>
</evidence>
<dbReference type="GO" id="GO:0034899">
    <property type="term" value="F:trimethylamine monooxygenase activity"/>
    <property type="evidence" value="ECO:0007669"/>
    <property type="project" value="UniProtKB-EC"/>
</dbReference>
<dbReference type="Gene3D" id="3.50.50.60">
    <property type="entry name" value="FAD/NAD(P)-binding domain"/>
    <property type="match status" value="2"/>
</dbReference>
<evidence type="ECO:0000256" key="27">
    <source>
        <dbReference type="ARBA" id="ARBA00048088"/>
    </source>
</evidence>
<evidence type="ECO:0000256" key="23">
    <source>
        <dbReference type="ARBA" id="ARBA00047855"/>
    </source>
</evidence>
<keyword evidence="13 34" id="KW-1133">Transmembrane helix</keyword>
<dbReference type="PANTHER" id="PTHR23023">
    <property type="entry name" value="DIMETHYLANILINE MONOOXYGENASE"/>
    <property type="match status" value="1"/>
</dbReference>
<keyword evidence="17 34" id="KW-0472">Membrane</keyword>
<evidence type="ECO:0000256" key="30">
    <source>
        <dbReference type="ARBA" id="ARBA00048990"/>
    </source>
</evidence>
<dbReference type="GO" id="GO:0006629">
    <property type="term" value="P:lipid metabolic process"/>
    <property type="evidence" value="ECO:0007669"/>
    <property type="project" value="UniProtKB-KW"/>
</dbReference>
<dbReference type="EC" id="1.-.-.-" evidence="33"/>
<evidence type="ECO:0000256" key="2">
    <source>
        <dbReference type="ARBA" id="ARBA00004389"/>
    </source>
</evidence>
<dbReference type="PRINTS" id="PR01125">
    <property type="entry name" value="FMOXYGENASE5"/>
</dbReference>
<evidence type="ECO:0000256" key="24">
    <source>
        <dbReference type="ARBA" id="ARBA00047864"/>
    </source>
</evidence>
<comment type="catalytic activity">
    <reaction evidence="31">
        <text>N,N-dimethylaniline + NADPH + O2 + H(+) = N,N-dimethylaniline N-oxide + NADP(+) + H2O</text>
        <dbReference type="Rhea" id="RHEA:24468"/>
        <dbReference type="ChEBI" id="CHEBI:15377"/>
        <dbReference type="ChEBI" id="CHEBI:15378"/>
        <dbReference type="ChEBI" id="CHEBI:15379"/>
        <dbReference type="ChEBI" id="CHEBI:16269"/>
        <dbReference type="ChEBI" id="CHEBI:17735"/>
        <dbReference type="ChEBI" id="CHEBI:57783"/>
        <dbReference type="ChEBI" id="CHEBI:58349"/>
        <dbReference type="EC" id="1.14.13.8"/>
    </reaction>
    <physiologicalReaction direction="left-to-right" evidence="31">
        <dbReference type="Rhea" id="RHEA:24469"/>
    </physiologicalReaction>
</comment>
<keyword evidence="9" id="KW-0256">Endoplasmic reticulum</keyword>
<keyword evidence="15 33" id="KW-0503">Monooxygenase</keyword>
<evidence type="ECO:0000256" key="26">
    <source>
        <dbReference type="ARBA" id="ARBA00048041"/>
    </source>
</evidence>
<dbReference type="Pfam" id="PF00743">
    <property type="entry name" value="FMO-like"/>
    <property type="match status" value="2"/>
</dbReference>
<comment type="cofactor">
    <cofactor evidence="1 33">
        <name>FAD</name>
        <dbReference type="ChEBI" id="CHEBI:57692"/>
    </cofactor>
</comment>
<dbReference type="GO" id="GO:0050661">
    <property type="term" value="F:NADP binding"/>
    <property type="evidence" value="ECO:0007669"/>
    <property type="project" value="InterPro"/>
</dbReference>
<comment type="catalytic activity">
    <reaction evidence="20">
        <text>hypotaurine + NADH + O2 + H(+) = taurine + NAD(+) + H2O</text>
        <dbReference type="Rhea" id="RHEA:74111"/>
        <dbReference type="ChEBI" id="CHEBI:15377"/>
        <dbReference type="ChEBI" id="CHEBI:15378"/>
        <dbReference type="ChEBI" id="CHEBI:15379"/>
        <dbReference type="ChEBI" id="CHEBI:57540"/>
        <dbReference type="ChEBI" id="CHEBI:57853"/>
        <dbReference type="ChEBI" id="CHEBI:57945"/>
        <dbReference type="ChEBI" id="CHEBI:507393"/>
        <dbReference type="EC" id="1.14.13.8"/>
    </reaction>
    <physiologicalReaction direction="left-to-right" evidence="20">
        <dbReference type="Rhea" id="RHEA:74112"/>
    </physiologicalReaction>
</comment>
<comment type="similarity">
    <text evidence="4 33">Belongs to the FMO family.</text>
</comment>
<evidence type="ECO:0000256" key="11">
    <source>
        <dbReference type="ARBA" id="ARBA00022848"/>
    </source>
</evidence>
<dbReference type="FunFam" id="3.50.50.60:FF:000409">
    <property type="entry name" value="Dimethylaniline monooxygenase [N-oxide-forming]"/>
    <property type="match status" value="1"/>
</dbReference>
<comment type="catalytic activity">
    <reaction evidence="25">
        <text>hexan-3-one + NADPH + O2 + H(+) = ethyl butanoate + NADP(+) + H2O</text>
        <dbReference type="Rhea" id="RHEA:54844"/>
        <dbReference type="ChEBI" id="CHEBI:15377"/>
        <dbReference type="ChEBI" id="CHEBI:15378"/>
        <dbReference type="ChEBI" id="CHEBI:15379"/>
        <dbReference type="ChEBI" id="CHEBI:57783"/>
        <dbReference type="ChEBI" id="CHEBI:58349"/>
        <dbReference type="ChEBI" id="CHEBI:88764"/>
        <dbReference type="ChEBI" id="CHEBI:89891"/>
    </reaction>
    <physiologicalReaction direction="left-to-right" evidence="25">
        <dbReference type="Rhea" id="RHEA:54845"/>
    </physiologicalReaction>
</comment>
<dbReference type="FunCoup" id="A0A803JRM1">
    <property type="interactions" value="99"/>
</dbReference>
<dbReference type="SUPFAM" id="SSF51905">
    <property type="entry name" value="FAD/NAD(P)-binding domain"/>
    <property type="match status" value="2"/>
</dbReference>
<keyword evidence="14 33" id="KW-0560">Oxidoreductase</keyword>
<evidence type="ECO:0000256" key="21">
    <source>
        <dbReference type="ARBA" id="ARBA00047426"/>
    </source>
</evidence>
<evidence type="ECO:0000256" key="13">
    <source>
        <dbReference type="ARBA" id="ARBA00022989"/>
    </source>
</evidence>
<dbReference type="InterPro" id="IPR002257">
    <property type="entry name" value="Flavin_mOase_5"/>
</dbReference>
<evidence type="ECO:0000256" key="9">
    <source>
        <dbReference type="ARBA" id="ARBA00022824"/>
    </source>
</evidence>
<keyword evidence="12" id="KW-0521">NADP</keyword>
<dbReference type="PRINTS" id="PR00370">
    <property type="entry name" value="FMOXYGENASE"/>
</dbReference>
<dbReference type="GO" id="GO:0004499">
    <property type="term" value="F:N,N-dimethylaniline monooxygenase activity"/>
    <property type="evidence" value="ECO:0007669"/>
    <property type="project" value="InterPro"/>
</dbReference>
<dbReference type="InterPro" id="IPR000960">
    <property type="entry name" value="Flavin_mOase"/>
</dbReference>
<comment type="catalytic activity">
    <reaction evidence="28">
        <text>octan-3-one + NADPH + O2 + H(+) = ethyl hexanoate + NADP(+) + H2O</text>
        <dbReference type="Rhea" id="RHEA:54856"/>
        <dbReference type="ChEBI" id="CHEBI:15377"/>
        <dbReference type="ChEBI" id="CHEBI:15378"/>
        <dbReference type="ChEBI" id="CHEBI:15379"/>
        <dbReference type="ChEBI" id="CHEBI:57783"/>
        <dbReference type="ChEBI" id="CHEBI:58349"/>
        <dbReference type="ChEBI" id="CHEBI:80946"/>
        <dbReference type="ChEBI" id="CHEBI:86055"/>
    </reaction>
    <physiologicalReaction direction="left-to-right" evidence="28">
        <dbReference type="Rhea" id="RHEA:54857"/>
    </physiologicalReaction>
</comment>
<evidence type="ECO:0000256" key="28">
    <source>
        <dbReference type="ARBA" id="ARBA00048459"/>
    </source>
</evidence>